<dbReference type="EMBL" id="LK052903">
    <property type="protein sequence ID" value="CDR45462.1"/>
    <property type="molecule type" value="Genomic_DNA"/>
</dbReference>
<dbReference type="EMBL" id="MPUK01000002">
    <property type="protein sequence ID" value="ONH68576.1"/>
    <property type="molecule type" value="Genomic_DNA"/>
</dbReference>
<dbReference type="PANTHER" id="PTHR47219:SF9">
    <property type="entry name" value="GTPASE ACTIVATING PROTEIN AND CENTROSOME-ASSOCIATED, ISOFORM B"/>
    <property type="match status" value="1"/>
</dbReference>
<dbReference type="GO" id="GO:0030427">
    <property type="term" value="C:site of polarized growth"/>
    <property type="evidence" value="ECO:0007669"/>
    <property type="project" value="UniProtKB-ARBA"/>
</dbReference>
<dbReference type="Gene3D" id="1.10.8.270">
    <property type="entry name" value="putative rabgap domain of human tbc1 domain family member 14 like domains"/>
    <property type="match status" value="1"/>
</dbReference>
<evidence type="ECO:0000259" key="1">
    <source>
        <dbReference type="PROSITE" id="PS50086"/>
    </source>
</evidence>
<gene>
    <name evidence="3" type="ORF">BON22_1092</name>
    <name evidence="2" type="ORF">CYFA0S_18e01992g</name>
</gene>
<reference evidence="3" key="3">
    <citation type="submission" date="2017-01" db="EMBL/GenBank/DDBJ databases">
        <authorList>
            <person name="Mah S.A."/>
            <person name="Swanson W.J."/>
            <person name="Moy G.W."/>
            <person name="Vacquier V.D."/>
        </authorList>
    </citation>
    <scope>NUCLEOTIDE SEQUENCE [LARGE SCALE GENOMIC DNA]</scope>
    <source>
        <strain evidence="3">65</strain>
    </source>
</reference>
<protein>
    <submittedName>
        <fullName evidence="2">CYFA0S18e01992g1_1</fullName>
    </submittedName>
    <submittedName>
        <fullName evidence="3">GTPase-activating protein GYP5</fullName>
    </submittedName>
</protein>
<organism evidence="2">
    <name type="scientific">Cyberlindnera fabianii</name>
    <name type="common">Yeast</name>
    <name type="synonym">Hansenula fabianii</name>
    <dbReference type="NCBI Taxonomy" id="36022"/>
    <lineage>
        <taxon>Eukaryota</taxon>
        <taxon>Fungi</taxon>
        <taxon>Dikarya</taxon>
        <taxon>Ascomycota</taxon>
        <taxon>Saccharomycotina</taxon>
        <taxon>Saccharomycetes</taxon>
        <taxon>Phaffomycetales</taxon>
        <taxon>Phaffomycetaceae</taxon>
        <taxon>Cyberlindnera</taxon>
    </lineage>
</organism>
<dbReference type="OrthoDB" id="159449at2759"/>
<accession>A0A061BC49</accession>
<dbReference type="SUPFAM" id="SSF47923">
    <property type="entry name" value="Ypt/Rab-GAP domain of gyp1p"/>
    <property type="match status" value="2"/>
</dbReference>
<evidence type="ECO:0000313" key="4">
    <source>
        <dbReference type="Proteomes" id="UP000189513"/>
    </source>
</evidence>
<dbReference type="OMA" id="SKWGNVI"/>
<dbReference type="PROSITE" id="PS50086">
    <property type="entry name" value="TBC_RABGAP"/>
    <property type="match status" value="1"/>
</dbReference>
<proteinExistence type="predicted"/>
<dbReference type="STRING" id="36022.A0A061BC49"/>
<dbReference type="InterPro" id="IPR000195">
    <property type="entry name" value="Rab-GAP-TBC_dom"/>
</dbReference>
<evidence type="ECO:0000313" key="2">
    <source>
        <dbReference type="EMBL" id="CDR45462.1"/>
    </source>
</evidence>
<dbReference type="AlphaFoldDB" id="A0A061BC49"/>
<sequence>MDENTLTQLLELETKFAEAQSMLGDGGVQTQLLMAHLEILSANSTGTSGSELTLEQVADLITESGSFNLALTCSTCHQSLFEDDECAALGKLKDNLEPCCGKMLSTYKDCSELEIAFWWFCLSSPSNCILTMPNYTRFMLTNGVPPALRDRLWGVLTQSANANGEVDEYMQTLYGSLNKDLCPDIGIIFKDVSRTFPELSMFNEYDMKVKFERILNAYSIFDSDMGYCQGLQFIVAPMLFHFKHELKTFNALVRLFEMNRLRTIYDNEMSGLNLWFYQFSHILESELPELGQHFKKLDIDMNIFLSQWFLSFYSITIPFNFLVRMFDVALFEGVKETLLRVGIVILSQNAKLLCTIDEPELIYQHLLSENCWGVFQNDVDCFINSVTQLNVSNFTSEHLSSLEQQHKNTEKTHTSNKSVFNKFIATFKSTAESVLSAPTSTSSAASSEVHRESLFSNANSSTFSFNEDYELVENLYKLCLEKGINDPLLEKVKDRLYPLTQGITPASSA</sequence>
<keyword evidence="4" id="KW-1185">Reference proteome</keyword>
<dbReference type="InterPro" id="IPR035969">
    <property type="entry name" value="Rab-GAP_TBC_sf"/>
</dbReference>
<dbReference type="Pfam" id="PF00566">
    <property type="entry name" value="RabGAP-TBC"/>
    <property type="match status" value="1"/>
</dbReference>
<reference evidence="2" key="1">
    <citation type="journal article" date="2014" name="Genome Announc.">
        <title>Genome sequence of the yeast Cyberlindnera fabianii (Hansenula fabianii).</title>
        <authorList>
            <person name="Freel K.C."/>
            <person name="Sarilar V."/>
            <person name="Neuveglise C."/>
            <person name="Devillers H."/>
            <person name="Friedrich A."/>
            <person name="Schacherer J."/>
        </authorList>
    </citation>
    <scope>NUCLEOTIDE SEQUENCE</scope>
    <source>
        <strain evidence="2">YJS4271</strain>
    </source>
</reference>
<dbReference type="GO" id="GO:0005096">
    <property type="term" value="F:GTPase activator activity"/>
    <property type="evidence" value="ECO:0007669"/>
    <property type="project" value="TreeGrafter"/>
</dbReference>
<dbReference type="SMART" id="SM00164">
    <property type="entry name" value="TBC"/>
    <property type="match status" value="1"/>
</dbReference>
<feature type="domain" description="Rab-GAP TBC" evidence="1">
    <location>
        <begin position="143"/>
        <end position="333"/>
    </location>
</feature>
<evidence type="ECO:0000313" key="3">
    <source>
        <dbReference type="EMBL" id="ONH68576.1"/>
    </source>
</evidence>
<dbReference type="GO" id="GO:0031267">
    <property type="term" value="F:small GTPase binding"/>
    <property type="evidence" value="ECO:0007669"/>
    <property type="project" value="TreeGrafter"/>
</dbReference>
<dbReference type="Proteomes" id="UP000189513">
    <property type="component" value="Unassembled WGS sequence"/>
</dbReference>
<reference evidence="4" key="2">
    <citation type="journal article" date="2017" name="Genome Announc.">
        <title>Genome sequences of Cyberlindnera fabianii 65, Pichia kudriavzevii 129, and Saccharomyces cerevisiae 131 isolated from fermented masau fruits in Zimbabwe.</title>
        <authorList>
            <person name="van Rijswijck I.M.H."/>
            <person name="Derks M.F.L."/>
            <person name="Abee T."/>
            <person name="de Ridder D."/>
            <person name="Smid E.J."/>
        </authorList>
    </citation>
    <scope>NUCLEOTIDE SEQUENCE [LARGE SCALE GENOMIC DNA]</scope>
    <source>
        <strain evidence="4">65</strain>
    </source>
</reference>
<dbReference type="PANTHER" id="PTHR47219">
    <property type="entry name" value="RAB GTPASE-ACTIVATING PROTEIN 1-LIKE"/>
    <property type="match status" value="1"/>
</dbReference>
<dbReference type="InterPro" id="IPR050302">
    <property type="entry name" value="Rab_GAP_TBC_domain"/>
</dbReference>
<name>A0A061BC49_CYBFA</name>
<dbReference type="Gene3D" id="1.10.472.80">
    <property type="entry name" value="Ypt/Rab-GAP domain of gyp1p, domain 3"/>
    <property type="match status" value="1"/>
</dbReference>
<dbReference type="VEuPathDB" id="FungiDB:BON22_1092"/>